<evidence type="ECO:0000256" key="1">
    <source>
        <dbReference type="ARBA" id="ARBA00022723"/>
    </source>
</evidence>
<dbReference type="InterPro" id="IPR050248">
    <property type="entry name" value="Polysacc_deacetylase_ArnD"/>
</dbReference>
<dbReference type="GO" id="GO:0005975">
    <property type="term" value="P:carbohydrate metabolic process"/>
    <property type="evidence" value="ECO:0007669"/>
    <property type="project" value="InterPro"/>
</dbReference>
<dbReference type="SUPFAM" id="SSF69360">
    <property type="entry name" value="Cell wall binding repeat"/>
    <property type="match status" value="1"/>
</dbReference>
<feature type="compositionally biased region" description="Acidic residues" evidence="3">
    <location>
        <begin position="427"/>
        <end position="468"/>
    </location>
</feature>
<reference evidence="5 6" key="1">
    <citation type="submission" date="2018-02" db="EMBL/GenBank/DDBJ databases">
        <title>Complete genome sequencing of Faecalibacterium prausnitzii strains isolated from the human gut.</title>
        <authorList>
            <person name="Fitzgerald B.C."/>
            <person name="Shkoporov A.N."/>
            <person name="Ross P.R."/>
            <person name="Hill C."/>
        </authorList>
    </citation>
    <scope>NUCLEOTIDE SEQUENCE [LARGE SCALE GENOMIC DNA]</scope>
    <source>
        <strain evidence="5 6">APC942/31-1</strain>
    </source>
</reference>
<feature type="region of interest" description="Disordered" evidence="3">
    <location>
        <begin position="396"/>
        <end position="468"/>
    </location>
</feature>
<keyword evidence="2" id="KW-0378">Hydrolase</keyword>
<sequence>MDKRVLRERMRRKQQQLRRRRMMKRITCVVAAILLLVFVVRGVILPIVNHAGGGSNKDAETVNVQANTAGASTGSSTKDGTASTDTAASDTDSADSGTDATVMPVKGSAAGERLSVMTPGWHEDSTGKWYQNPDGTYYVNGFADIDGTTYSFDKKGYMQTGWVEKGVKDYYFNEDGSYDPSKKRPMIALTFDDGPGEYTETLLDTVEKYNIHVTFFMLGQNVEGRESTIQRMVKLGCEIGNHTWDHPEQTLPNMDLDSVMQEFQKTDDALVKACGQASTVCRAPYGAITDEQMSAVGKPFFMWSTDSLDWKLMDADADYNQIMNDSSLGDGSIILMHDIHEPSVKCATEKLIPALIDQGYKLVTVSELAEAKDVTLQSASYSDFWDSSLQAGRVAGYAGNSSDSEDSSEDGSDGSDSSDGSDVSDGSSDEGDYSDGSDESDYSDGSSDDGSYDDGSYDESYDDGSEEY</sequence>
<dbReference type="InterPro" id="IPR002509">
    <property type="entry name" value="NODB_dom"/>
</dbReference>
<dbReference type="PROSITE" id="PS51677">
    <property type="entry name" value="NODB"/>
    <property type="match status" value="1"/>
</dbReference>
<dbReference type="PANTHER" id="PTHR10587">
    <property type="entry name" value="GLYCOSYL TRANSFERASE-RELATED"/>
    <property type="match status" value="1"/>
</dbReference>
<dbReference type="Gene3D" id="3.20.20.370">
    <property type="entry name" value="Glycoside hydrolase/deacetylase"/>
    <property type="match status" value="1"/>
</dbReference>
<feature type="region of interest" description="Disordered" evidence="3">
    <location>
        <begin position="68"/>
        <end position="109"/>
    </location>
</feature>
<dbReference type="Proteomes" id="UP000253208">
    <property type="component" value="Unassembled WGS sequence"/>
</dbReference>
<dbReference type="AlphaFoldDB" id="A0A367G4C9"/>
<dbReference type="EMBL" id="PSQG01000006">
    <property type="protein sequence ID" value="RCH44956.1"/>
    <property type="molecule type" value="Genomic_DNA"/>
</dbReference>
<proteinExistence type="predicted"/>
<name>A0A367G4C9_9FIRM</name>
<dbReference type="InterPro" id="IPR011330">
    <property type="entry name" value="Glyco_hydro/deAcase_b/a-brl"/>
</dbReference>
<accession>A0A367G4C9</accession>
<dbReference type="Gene3D" id="2.10.270.10">
    <property type="entry name" value="Cholin Binding"/>
    <property type="match status" value="1"/>
</dbReference>
<protein>
    <submittedName>
        <fullName evidence="5">Polysaccharide deacetylase</fullName>
    </submittedName>
</protein>
<dbReference type="RefSeq" id="WP_015525358.1">
    <property type="nucleotide sequence ID" value="NZ_PSQG01000006.1"/>
</dbReference>
<dbReference type="PANTHER" id="PTHR10587:SF133">
    <property type="entry name" value="CHITIN DEACETYLASE 1-RELATED"/>
    <property type="match status" value="1"/>
</dbReference>
<feature type="compositionally biased region" description="Low complexity" evidence="3">
    <location>
        <begin position="68"/>
        <end position="101"/>
    </location>
</feature>
<evidence type="ECO:0000256" key="3">
    <source>
        <dbReference type="SAM" id="MobiDB-lite"/>
    </source>
</evidence>
<dbReference type="GO" id="GO:0016810">
    <property type="term" value="F:hydrolase activity, acting on carbon-nitrogen (but not peptide) bonds"/>
    <property type="evidence" value="ECO:0007669"/>
    <property type="project" value="InterPro"/>
</dbReference>
<feature type="compositionally biased region" description="Acidic residues" evidence="3">
    <location>
        <begin position="403"/>
        <end position="413"/>
    </location>
</feature>
<dbReference type="GO" id="GO:0046872">
    <property type="term" value="F:metal ion binding"/>
    <property type="evidence" value="ECO:0007669"/>
    <property type="project" value="UniProtKB-KW"/>
</dbReference>
<feature type="domain" description="NodB homology" evidence="4">
    <location>
        <begin position="185"/>
        <end position="363"/>
    </location>
</feature>
<dbReference type="SUPFAM" id="SSF88713">
    <property type="entry name" value="Glycoside hydrolase/deacetylase"/>
    <property type="match status" value="1"/>
</dbReference>
<comment type="caution">
    <text evidence="5">The sequence shown here is derived from an EMBL/GenBank/DDBJ whole genome shotgun (WGS) entry which is preliminary data.</text>
</comment>
<feature type="compositionally biased region" description="Low complexity" evidence="3">
    <location>
        <begin position="414"/>
        <end position="426"/>
    </location>
</feature>
<dbReference type="Pfam" id="PF01522">
    <property type="entry name" value="Polysacc_deac_1"/>
    <property type="match status" value="1"/>
</dbReference>
<evidence type="ECO:0000313" key="6">
    <source>
        <dbReference type="Proteomes" id="UP000253208"/>
    </source>
</evidence>
<organism evidence="5 6">
    <name type="scientific">Blautia obeum</name>
    <dbReference type="NCBI Taxonomy" id="40520"/>
    <lineage>
        <taxon>Bacteria</taxon>
        <taxon>Bacillati</taxon>
        <taxon>Bacillota</taxon>
        <taxon>Clostridia</taxon>
        <taxon>Lachnospirales</taxon>
        <taxon>Lachnospiraceae</taxon>
        <taxon>Blautia</taxon>
    </lineage>
</organism>
<keyword evidence="1" id="KW-0479">Metal-binding</keyword>
<evidence type="ECO:0000256" key="2">
    <source>
        <dbReference type="ARBA" id="ARBA00022801"/>
    </source>
</evidence>
<dbReference type="GO" id="GO:0016020">
    <property type="term" value="C:membrane"/>
    <property type="evidence" value="ECO:0007669"/>
    <property type="project" value="TreeGrafter"/>
</dbReference>
<gene>
    <name evidence="5" type="ORF">C4886_05780</name>
</gene>
<evidence type="ECO:0000259" key="4">
    <source>
        <dbReference type="PROSITE" id="PS51677"/>
    </source>
</evidence>
<evidence type="ECO:0000313" key="5">
    <source>
        <dbReference type="EMBL" id="RCH44956.1"/>
    </source>
</evidence>